<keyword evidence="5 10" id="KW-0472">Membrane</keyword>
<dbReference type="Pfam" id="PF02537">
    <property type="entry name" value="CRCB"/>
    <property type="match status" value="1"/>
</dbReference>
<gene>
    <name evidence="10" type="primary">fluC</name>
    <name evidence="10" type="synonym">crcB</name>
    <name evidence="11" type="ORF">CRM92_10095</name>
</gene>
<feature type="binding site" evidence="10">
    <location>
        <position position="89"/>
    </location>
    <ligand>
        <name>Na(+)</name>
        <dbReference type="ChEBI" id="CHEBI:29101"/>
        <note>structural</note>
    </ligand>
</feature>
<proteinExistence type="inferred from homology"/>
<dbReference type="GO" id="GO:0062054">
    <property type="term" value="F:fluoride channel activity"/>
    <property type="evidence" value="ECO:0007669"/>
    <property type="project" value="UniProtKB-UniRule"/>
</dbReference>
<keyword evidence="10" id="KW-0406">Ion transport</keyword>
<protein>
    <recommendedName>
        <fullName evidence="10">Fluoride-specific ion channel FluC</fullName>
    </recommendedName>
</protein>
<dbReference type="GO" id="GO:0046872">
    <property type="term" value="F:metal ion binding"/>
    <property type="evidence" value="ECO:0007669"/>
    <property type="project" value="UniProtKB-KW"/>
</dbReference>
<feature type="transmembrane region" description="Helical" evidence="10">
    <location>
        <begin position="73"/>
        <end position="99"/>
    </location>
</feature>
<evidence type="ECO:0000256" key="10">
    <source>
        <dbReference type="HAMAP-Rule" id="MF_00454"/>
    </source>
</evidence>
<feature type="binding site" evidence="10">
    <location>
        <position position="86"/>
    </location>
    <ligand>
        <name>Na(+)</name>
        <dbReference type="ChEBI" id="CHEBI:29101"/>
        <note>structural</note>
    </ligand>
</feature>
<feature type="transmembrane region" description="Helical" evidence="10">
    <location>
        <begin position="111"/>
        <end position="136"/>
    </location>
</feature>
<name>A0A2A8D4F9_9MICC</name>
<dbReference type="HAMAP" id="MF_00454">
    <property type="entry name" value="FluC"/>
    <property type="match status" value="1"/>
</dbReference>
<keyword evidence="10" id="KW-0813">Transport</keyword>
<dbReference type="InterPro" id="IPR003691">
    <property type="entry name" value="FluC"/>
</dbReference>
<evidence type="ECO:0000256" key="8">
    <source>
        <dbReference type="ARBA" id="ARBA00035585"/>
    </source>
</evidence>
<dbReference type="Proteomes" id="UP000219947">
    <property type="component" value="Unassembled WGS sequence"/>
</dbReference>
<keyword evidence="6 10" id="KW-0407">Ion channel</keyword>
<keyword evidence="4 10" id="KW-1133">Transmembrane helix</keyword>
<evidence type="ECO:0000313" key="11">
    <source>
        <dbReference type="EMBL" id="PEN15508.1"/>
    </source>
</evidence>
<reference evidence="11" key="1">
    <citation type="submission" date="2017-10" db="EMBL/GenBank/DDBJ databases">
        <title>Kefir isolates.</title>
        <authorList>
            <person name="Kim Y."/>
            <person name="Blasche S."/>
        </authorList>
    </citation>
    <scope>NUCLEOTIDE SEQUENCE [LARGE SCALE GENOMIC DNA]</scope>
    <source>
        <strain evidence="11">OG2-2</strain>
    </source>
</reference>
<keyword evidence="10" id="KW-0915">Sodium</keyword>
<evidence type="ECO:0000256" key="9">
    <source>
        <dbReference type="ARBA" id="ARBA00049940"/>
    </source>
</evidence>
<keyword evidence="3 10" id="KW-0812">Transmembrane</keyword>
<evidence type="ECO:0000256" key="1">
    <source>
        <dbReference type="ARBA" id="ARBA00004651"/>
    </source>
</evidence>
<evidence type="ECO:0000256" key="7">
    <source>
        <dbReference type="ARBA" id="ARBA00035120"/>
    </source>
</evidence>
<comment type="catalytic activity">
    <reaction evidence="8">
        <text>fluoride(in) = fluoride(out)</text>
        <dbReference type="Rhea" id="RHEA:76159"/>
        <dbReference type="ChEBI" id="CHEBI:17051"/>
    </reaction>
    <physiologicalReaction direction="left-to-right" evidence="8">
        <dbReference type="Rhea" id="RHEA:76160"/>
    </physiologicalReaction>
</comment>
<evidence type="ECO:0000256" key="6">
    <source>
        <dbReference type="ARBA" id="ARBA00023303"/>
    </source>
</evidence>
<comment type="similarity">
    <text evidence="7 10">Belongs to the fluoride channel Fluc/FEX (TC 1.A.43) family.</text>
</comment>
<dbReference type="AlphaFoldDB" id="A0A2A8D4F9"/>
<evidence type="ECO:0000256" key="4">
    <source>
        <dbReference type="ARBA" id="ARBA00022989"/>
    </source>
</evidence>
<evidence type="ECO:0000256" key="3">
    <source>
        <dbReference type="ARBA" id="ARBA00022692"/>
    </source>
</evidence>
<evidence type="ECO:0000256" key="2">
    <source>
        <dbReference type="ARBA" id="ARBA00022475"/>
    </source>
</evidence>
<comment type="caution">
    <text evidence="11">The sequence shown here is derived from an EMBL/GenBank/DDBJ whole genome shotgun (WGS) entry which is preliminary data.</text>
</comment>
<keyword evidence="2 10" id="KW-1003">Cell membrane</keyword>
<feature type="transmembrane region" description="Helical" evidence="10">
    <location>
        <begin position="35"/>
        <end position="53"/>
    </location>
</feature>
<evidence type="ECO:0000313" key="12">
    <source>
        <dbReference type="Proteomes" id="UP000219947"/>
    </source>
</evidence>
<comment type="function">
    <text evidence="9 10">Fluoride-specific ion channel. Important for reducing fluoride concentration in the cell, thus reducing its toxicity.</text>
</comment>
<comment type="subcellular location">
    <subcellularLocation>
        <location evidence="1 10">Cell membrane</location>
        <topology evidence="1 10">Multi-pass membrane protein</topology>
    </subcellularLocation>
</comment>
<dbReference type="GO" id="GO:0140114">
    <property type="term" value="P:cellular detoxification of fluoride"/>
    <property type="evidence" value="ECO:0007669"/>
    <property type="project" value="UniProtKB-UniRule"/>
</dbReference>
<evidence type="ECO:0000256" key="5">
    <source>
        <dbReference type="ARBA" id="ARBA00023136"/>
    </source>
</evidence>
<keyword evidence="12" id="KW-1185">Reference proteome</keyword>
<organism evidence="11 12">
    <name type="scientific">Rothia dentocariosa</name>
    <dbReference type="NCBI Taxonomy" id="2047"/>
    <lineage>
        <taxon>Bacteria</taxon>
        <taxon>Bacillati</taxon>
        <taxon>Actinomycetota</taxon>
        <taxon>Actinomycetes</taxon>
        <taxon>Micrococcales</taxon>
        <taxon>Micrococcaceae</taxon>
        <taxon>Rothia</taxon>
    </lineage>
</organism>
<comment type="activity regulation">
    <text evidence="10">Na(+) is not transported, but it plays an essential structural role and its presence is essential for fluoride channel function.</text>
</comment>
<sequence>MMFSLTVFLIGGLGAMTRYFLDVKMSPRLRTERSIISPVFVINLVGSFLYGLLIMPVANPNALDIHYGASGSVIFWCTAITTGLLGGFTTFSTAMVEALTARREGKRAKFLMLWLVQVIGAVLAALAGTLCFVLLLGDDVAPIIPIDIFF</sequence>
<dbReference type="GO" id="GO:0005886">
    <property type="term" value="C:plasma membrane"/>
    <property type="evidence" value="ECO:0007669"/>
    <property type="project" value="UniProtKB-SubCell"/>
</dbReference>
<dbReference type="EMBL" id="PDEV01000006">
    <property type="protein sequence ID" value="PEN15508.1"/>
    <property type="molecule type" value="Genomic_DNA"/>
</dbReference>
<keyword evidence="10" id="KW-0479">Metal-binding</keyword>
<feature type="transmembrane region" description="Helical" evidence="10">
    <location>
        <begin position="6"/>
        <end position="23"/>
    </location>
</feature>
<accession>A0A2A8D4F9</accession>